<feature type="region of interest" description="Disordered" evidence="11">
    <location>
        <begin position="90"/>
        <end position="124"/>
    </location>
</feature>
<sequence>MAMILEQSYKLVIFQMTSMVNHCFPTRSLHTYGYACKLMKNTSVQSISSTDCPRPIYNSPHVCTCNLSPFPHGNPSIDFVLLPPHSSYPPATSTMGDHGQDRNGSPTLHRSTAHRSETEPVRTRWTPKPEQILILESIFNSGMVNPPKEDTVRIRKLLEKFGAVGDANVFYWFQNRRSRSRRRQRQLQASLMADPRAAPGVTQQAGGRVVPHERPTSSSSSSTSSNNSTFPCSSSASSSASSYNFVMDDGSDDLFSMISSQTPFMCSSHVPRSHYQPGIITVFIDGVPSEVPRGPIDMRAMFGRNVMLVHSSGELLPVNEHGVLVQSLQMGESYFLEWDRDNAAGFACKTCAASDSPTLLSALDWKIPPMSGLIPRVAHIELFAASSGSSILRVLGTHKDFSIFSSLCKLASLECLPKVGEPFPEQLLLLVEDDGDMQPLDPTHGKFHAPLGQVVKPQNGAGMKGKGCVAAQTGGAAIIALGLHGTGLEFAFPGLHTYSDEHLPASIIATLFQAGLHGKFPKNLLERDAKSSILPCFIKILIEETRKKKHRQRLEPRTKRRRNNHQKFAYSNRKHQTSNLQQNRQLYRKRTRRKRIKNQSFSKPKSGISEALRKQGGPIEKRKRVGGLSPHLLPHRRRSGGLRVGLLSLDIHRFRLRRRQSGSRHGDGGAEELDGGVPDLGHVLCAV</sequence>
<name>A0A9E7HUH0_9LILI</name>
<dbReference type="GO" id="GO:0005634">
    <property type="term" value="C:nucleus"/>
    <property type="evidence" value="ECO:0007669"/>
    <property type="project" value="UniProtKB-SubCell"/>
</dbReference>
<evidence type="ECO:0000256" key="5">
    <source>
        <dbReference type="ARBA" id="ARBA00023155"/>
    </source>
</evidence>
<evidence type="ECO:0000256" key="11">
    <source>
        <dbReference type="SAM" id="MobiDB-lite"/>
    </source>
</evidence>
<dbReference type="InterPro" id="IPR044558">
    <property type="entry name" value="WOX11-like"/>
</dbReference>
<evidence type="ECO:0000256" key="4">
    <source>
        <dbReference type="ARBA" id="ARBA00023125"/>
    </source>
</evidence>
<dbReference type="Proteomes" id="UP001055439">
    <property type="component" value="Chromosome 8"/>
</dbReference>
<comment type="similarity">
    <text evidence="8">Belongs to the WUS homeobox family.</text>
</comment>
<feature type="domain" description="Homeobox" evidence="12">
    <location>
        <begin position="118"/>
        <end position="183"/>
    </location>
</feature>
<dbReference type="PANTHER" id="PTHR46998">
    <property type="entry name" value="WUSCHEL-RELATED HOMEOBOX 11"/>
    <property type="match status" value="1"/>
</dbReference>
<keyword evidence="4 9" id="KW-0238">DNA-binding</keyword>
<dbReference type="InterPro" id="IPR009057">
    <property type="entry name" value="Homeodomain-like_sf"/>
</dbReference>
<gene>
    <name evidence="13" type="ORF">MUK42_06482</name>
</gene>
<dbReference type="FunFam" id="1.10.10.60:FF:000118">
    <property type="entry name" value="WUSCHEL-related homeobox 11"/>
    <property type="match status" value="1"/>
</dbReference>
<dbReference type="OrthoDB" id="670226at2759"/>
<evidence type="ECO:0000256" key="7">
    <source>
        <dbReference type="ARBA" id="ARBA00023242"/>
    </source>
</evidence>
<dbReference type="GO" id="GO:0003677">
    <property type="term" value="F:DNA binding"/>
    <property type="evidence" value="ECO:0007669"/>
    <property type="project" value="UniProtKB-UniRule"/>
</dbReference>
<feature type="compositionally biased region" description="Basic residues" evidence="11">
    <location>
        <begin position="549"/>
        <end position="565"/>
    </location>
</feature>
<evidence type="ECO:0000259" key="12">
    <source>
        <dbReference type="PROSITE" id="PS50071"/>
    </source>
</evidence>
<keyword evidence="7 9" id="KW-0539">Nucleus</keyword>
<reference evidence="13" key="1">
    <citation type="submission" date="2022-05" db="EMBL/GenBank/DDBJ databases">
        <title>The Musa troglodytarum L. genome provides insights into the mechanism of non-climacteric behaviour and enrichment of carotenoids.</title>
        <authorList>
            <person name="Wang J."/>
        </authorList>
    </citation>
    <scope>NUCLEOTIDE SEQUENCE</scope>
    <source>
        <tissue evidence="13">Leaf</tissue>
    </source>
</reference>
<evidence type="ECO:0000256" key="10">
    <source>
        <dbReference type="RuleBase" id="RU000682"/>
    </source>
</evidence>
<feature type="compositionally biased region" description="Low complexity" evidence="11">
    <location>
        <begin position="216"/>
        <end position="240"/>
    </location>
</feature>
<keyword evidence="2" id="KW-0217">Developmental protein</keyword>
<dbReference type="PROSITE" id="PS50071">
    <property type="entry name" value="HOMEOBOX_2"/>
    <property type="match status" value="1"/>
</dbReference>
<dbReference type="SMART" id="SM00389">
    <property type="entry name" value="HOX"/>
    <property type="match status" value="1"/>
</dbReference>
<evidence type="ECO:0000256" key="3">
    <source>
        <dbReference type="ARBA" id="ARBA00023015"/>
    </source>
</evidence>
<feature type="region of interest" description="Disordered" evidence="11">
    <location>
        <begin position="183"/>
        <end position="240"/>
    </location>
</feature>
<dbReference type="GO" id="GO:0003700">
    <property type="term" value="F:DNA-binding transcription factor activity"/>
    <property type="evidence" value="ECO:0007669"/>
    <property type="project" value="InterPro"/>
</dbReference>
<dbReference type="GO" id="GO:0048830">
    <property type="term" value="P:adventitious root development"/>
    <property type="evidence" value="ECO:0007669"/>
    <property type="project" value="InterPro"/>
</dbReference>
<evidence type="ECO:0000313" key="14">
    <source>
        <dbReference type="Proteomes" id="UP001055439"/>
    </source>
</evidence>
<dbReference type="InterPro" id="IPR001356">
    <property type="entry name" value="HD"/>
</dbReference>
<evidence type="ECO:0000256" key="1">
    <source>
        <dbReference type="ARBA" id="ARBA00004123"/>
    </source>
</evidence>
<organism evidence="13 14">
    <name type="scientific">Musa troglodytarum</name>
    <name type="common">fe'i banana</name>
    <dbReference type="NCBI Taxonomy" id="320322"/>
    <lineage>
        <taxon>Eukaryota</taxon>
        <taxon>Viridiplantae</taxon>
        <taxon>Streptophyta</taxon>
        <taxon>Embryophyta</taxon>
        <taxon>Tracheophyta</taxon>
        <taxon>Spermatophyta</taxon>
        <taxon>Magnoliopsida</taxon>
        <taxon>Liliopsida</taxon>
        <taxon>Zingiberales</taxon>
        <taxon>Musaceae</taxon>
        <taxon>Musa</taxon>
    </lineage>
</organism>
<protein>
    <submittedName>
        <fullName evidence="13">WUSCHEL-related homeobox</fullName>
    </submittedName>
</protein>
<keyword evidence="5 9" id="KW-0371">Homeobox</keyword>
<accession>A0A9E7HUH0</accession>
<feature type="compositionally biased region" description="Basic residues" evidence="11">
    <location>
        <begin position="586"/>
        <end position="597"/>
    </location>
</feature>
<dbReference type="Pfam" id="PF00046">
    <property type="entry name" value="Homeodomain"/>
    <property type="match status" value="1"/>
</dbReference>
<keyword evidence="3" id="KW-0805">Transcription regulation</keyword>
<feature type="DNA-binding region" description="Homeobox" evidence="9">
    <location>
        <begin position="120"/>
        <end position="184"/>
    </location>
</feature>
<comment type="subcellular location">
    <subcellularLocation>
        <location evidence="1 9 10">Nucleus</location>
    </subcellularLocation>
</comment>
<dbReference type="EMBL" id="CP097510">
    <property type="protein sequence ID" value="URE40155.1"/>
    <property type="molecule type" value="Genomic_DNA"/>
</dbReference>
<dbReference type="PANTHER" id="PTHR46998:SF2">
    <property type="entry name" value="WUSCHEL-RELATED HOMEOBOX 11"/>
    <property type="match status" value="1"/>
</dbReference>
<evidence type="ECO:0000256" key="9">
    <source>
        <dbReference type="PROSITE-ProRule" id="PRU00108"/>
    </source>
</evidence>
<dbReference type="Gene3D" id="1.10.10.60">
    <property type="entry name" value="Homeodomain-like"/>
    <property type="match status" value="1"/>
</dbReference>
<dbReference type="SUPFAM" id="SSF46689">
    <property type="entry name" value="Homeodomain-like"/>
    <property type="match status" value="1"/>
</dbReference>
<feature type="region of interest" description="Disordered" evidence="11">
    <location>
        <begin position="549"/>
        <end position="636"/>
    </location>
</feature>
<evidence type="ECO:0000256" key="2">
    <source>
        <dbReference type="ARBA" id="ARBA00022473"/>
    </source>
</evidence>
<dbReference type="AlphaFoldDB" id="A0A9E7HUH0"/>
<keyword evidence="6" id="KW-0804">Transcription</keyword>
<evidence type="ECO:0000256" key="8">
    <source>
        <dbReference type="ARBA" id="ARBA00024040"/>
    </source>
</evidence>
<dbReference type="GO" id="GO:1905393">
    <property type="term" value="P:plant organ formation"/>
    <property type="evidence" value="ECO:0007669"/>
    <property type="project" value="UniProtKB-ARBA"/>
</dbReference>
<evidence type="ECO:0000256" key="6">
    <source>
        <dbReference type="ARBA" id="ARBA00023163"/>
    </source>
</evidence>
<proteinExistence type="inferred from homology"/>
<evidence type="ECO:0000313" key="13">
    <source>
        <dbReference type="EMBL" id="URE40155.1"/>
    </source>
</evidence>
<keyword evidence="14" id="KW-1185">Reference proteome</keyword>